<dbReference type="Pfam" id="PF20303">
    <property type="entry name" value="YLATT"/>
    <property type="match status" value="1"/>
</dbReference>
<keyword evidence="5" id="KW-1185">Reference proteome</keyword>
<dbReference type="InterPro" id="IPR036390">
    <property type="entry name" value="WH_DNA-bd_sf"/>
</dbReference>
<dbReference type="InterPro" id="IPR036388">
    <property type="entry name" value="WH-like_DNA-bd_sf"/>
</dbReference>
<protein>
    <recommendedName>
        <fullName evidence="3">YEATS-Like-Associating Three TM domain-containing protein</fullName>
    </recommendedName>
</protein>
<keyword evidence="2" id="KW-0812">Transmembrane</keyword>
<evidence type="ECO:0000313" key="5">
    <source>
        <dbReference type="Proteomes" id="UP001242811"/>
    </source>
</evidence>
<evidence type="ECO:0000256" key="2">
    <source>
        <dbReference type="SAM" id="Phobius"/>
    </source>
</evidence>
<keyword evidence="2" id="KW-0472">Membrane</keyword>
<accession>A0ABU0L459</accession>
<dbReference type="Proteomes" id="UP001242811">
    <property type="component" value="Unassembled WGS sequence"/>
</dbReference>
<feature type="transmembrane region" description="Helical" evidence="2">
    <location>
        <begin position="72"/>
        <end position="93"/>
    </location>
</feature>
<name>A0ABU0L459_9BACL</name>
<dbReference type="EMBL" id="JAUSWA010000030">
    <property type="protein sequence ID" value="MDQ0496065.1"/>
    <property type="molecule type" value="Genomic_DNA"/>
</dbReference>
<reference evidence="4 5" key="1">
    <citation type="submission" date="2023-07" db="EMBL/GenBank/DDBJ databases">
        <title>Genomic Encyclopedia of Type Strains, Phase IV (KMG-IV): sequencing the most valuable type-strain genomes for metagenomic binning, comparative biology and taxonomic classification.</title>
        <authorList>
            <person name="Goeker M."/>
        </authorList>
    </citation>
    <scope>NUCLEOTIDE SEQUENCE [LARGE SCALE GENOMIC DNA]</scope>
    <source>
        <strain evidence="4 5">DSM 14914</strain>
    </source>
</reference>
<feature type="coiled-coil region" evidence="1">
    <location>
        <begin position="97"/>
        <end position="124"/>
    </location>
</feature>
<keyword evidence="1" id="KW-0175">Coiled coil</keyword>
<sequence>MKHWHYLLIIMVLSGGLGGVVNYLLEANRESQETKKYEIIKSIIIGISAAFLVPLFLNTISSNIIAESKNDVYKLFVIAGFCLLVSISSKPFIRTLSNKIMKEIDDVKNEVSDVKKDVETIIENETEQDLHDEDIIEDVSDKVNLEEKDVNRIKILKALTSNQYTYRSLSGISKDIELDIDEVNITLGELFTKGFVNQQPREKGLRFYITKEGREYLDWYNKTSYAYLLEKQQGKGNPSNS</sequence>
<feature type="transmembrane region" description="Helical" evidence="2">
    <location>
        <begin position="37"/>
        <end position="60"/>
    </location>
</feature>
<feature type="transmembrane region" description="Helical" evidence="2">
    <location>
        <begin position="6"/>
        <end position="25"/>
    </location>
</feature>
<dbReference type="RefSeq" id="WP_152378936.1">
    <property type="nucleotide sequence ID" value="NZ_CP045298.1"/>
</dbReference>
<dbReference type="InterPro" id="IPR046890">
    <property type="entry name" value="YLATT"/>
</dbReference>
<dbReference type="SUPFAM" id="SSF46785">
    <property type="entry name" value="Winged helix' DNA-binding domain"/>
    <property type="match status" value="1"/>
</dbReference>
<evidence type="ECO:0000313" key="4">
    <source>
        <dbReference type="EMBL" id="MDQ0496065.1"/>
    </source>
</evidence>
<feature type="domain" description="YEATS-Like-Associating Three TM" evidence="3">
    <location>
        <begin position="3"/>
        <end position="111"/>
    </location>
</feature>
<evidence type="ECO:0000256" key="1">
    <source>
        <dbReference type="SAM" id="Coils"/>
    </source>
</evidence>
<dbReference type="Gene3D" id="1.10.10.10">
    <property type="entry name" value="Winged helix-like DNA-binding domain superfamily/Winged helix DNA-binding domain"/>
    <property type="match status" value="1"/>
</dbReference>
<keyword evidence="2" id="KW-1133">Transmembrane helix</keyword>
<gene>
    <name evidence="4" type="ORF">QOZ95_004251</name>
</gene>
<evidence type="ECO:0000259" key="3">
    <source>
        <dbReference type="Pfam" id="PF20303"/>
    </source>
</evidence>
<organism evidence="4 5">
    <name type="scientific">Paenibacillus brasilensis</name>
    <dbReference type="NCBI Taxonomy" id="128574"/>
    <lineage>
        <taxon>Bacteria</taxon>
        <taxon>Bacillati</taxon>
        <taxon>Bacillota</taxon>
        <taxon>Bacilli</taxon>
        <taxon>Bacillales</taxon>
        <taxon>Paenibacillaceae</taxon>
        <taxon>Paenibacillus</taxon>
    </lineage>
</organism>
<proteinExistence type="predicted"/>
<comment type="caution">
    <text evidence="4">The sequence shown here is derived from an EMBL/GenBank/DDBJ whole genome shotgun (WGS) entry which is preliminary data.</text>
</comment>